<dbReference type="GO" id="GO:1903785">
    <property type="term" value="P:L-valine transmembrane transport"/>
    <property type="evidence" value="ECO:0007669"/>
    <property type="project" value="TreeGrafter"/>
</dbReference>
<evidence type="ECO:0000313" key="11">
    <source>
        <dbReference type="Proteomes" id="UP000278440"/>
    </source>
</evidence>
<evidence type="ECO:0000256" key="2">
    <source>
        <dbReference type="ARBA" id="ARBA00010735"/>
    </source>
</evidence>
<proteinExistence type="inferred from homology"/>
<evidence type="ECO:0000256" key="8">
    <source>
        <dbReference type="SAM" id="MobiDB-lite"/>
    </source>
</evidence>
<sequence length="251" mass="25226">MPEPSEPSEPSGVTDPPGPVAPADRRPVARQGLSVGLATGAYGISFGALAVAAGFDVWQACALSLLMFTGGSQFAFVGIVASGGLAAAPSAIAASSMLGIRNGLYALELTHLLGVRGVRRLLAAHLTIDESTAVAVAQPDAPRARLGFWVAGLSVFVLWNLTTLAGALVGNAIGDPRTYGLDAAACAAFTALLWPRLRSRDAVAVAVLGGLVALLLSPALPPGIPVVVASLAALLALRAPRATANPDRAAA</sequence>
<evidence type="ECO:0000256" key="5">
    <source>
        <dbReference type="ARBA" id="ARBA00022692"/>
    </source>
</evidence>
<dbReference type="AlphaFoldDB" id="A0A495XSW3"/>
<reference evidence="10 11" key="1">
    <citation type="submission" date="2018-10" db="EMBL/GenBank/DDBJ databases">
        <title>Sequencing the genomes of 1000 actinobacteria strains.</title>
        <authorList>
            <person name="Klenk H.-P."/>
        </authorList>
    </citation>
    <scope>NUCLEOTIDE SEQUENCE [LARGE SCALE GENOMIC DNA]</scope>
    <source>
        <strain evidence="10 11">DSM 44267</strain>
    </source>
</reference>
<evidence type="ECO:0000256" key="9">
    <source>
        <dbReference type="SAM" id="Phobius"/>
    </source>
</evidence>
<feature type="transmembrane region" description="Helical" evidence="9">
    <location>
        <begin position="148"/>
        <end position="173"/>
    </location>
</feature>
<dbReference type="PANTHER" id="PTHR34979:SF1">
    <property type="entry name" value="INNER MEMBRANE PROTEIN YGAZ"/>
    <property type="match status" value="1"/>
</dbReference>
<comment type="similarity">
    <text evidence="2">Belongs to the AzlC family.</text>
</comment>
<keyword evidence="6 9" id="KW-1133">Transmembrane helix</keyword>
<feature type="transmembrane region" description="Helical" evidence="9">
    <location>
        <begin position="179"/>
        <end position="195"/>
    </location>
</feature>
<keyword evidence="11" id="KW-1185">Reference proteome</keyword>
<protein>
    <submittedName>
        <fullName evidence="10">Putative branched-subunit amino acid permease</fullName>
    </submittedName>
</protein>
<keyword evidence="7 9" id="KW-0472">Membrane</keyword>
<comment type="subcellular location">
    <subcellularLocation>
        <location evidence="1">Cell membrane</location>
        <topology evidence="1">Multi-pass membrane protein</topology>
    </subcellularLocation>
</comment>
<name>A0A495XSW3_9MICO</name>
<evidence type="ECO:0000256" key="1">
    <source>
        <dbReference type="ARBA" id="ARBA00004651"/>
    </source>
</evidence>
<evidence type="ECO:0000256" key="3">
    <source>
        <dbReference type="ARBA" id="ARBA00022448"/>
    </source>
</evidence>
<feature type="region of interest" description="Disordered" evidence="8">
    <location>
        <begin position="1"/>
        <end position="25"/>
    </location>
</feature>
<comment type="caution">
    <text evidence="10">The sequence shown here is derived from an EMBL/GenBank/DDBJ whole genome shotgun (WGS) entry which is preliminary data.</text>
</comment>
<feature type="transmembrane region" description="Helical" evidence="9">
    <location>
        <begin position="75"/>
        <end position="94"/>
    </location>
</feature>
<dbReference type="Pfam" id="PF03591">
    <property type="entry name" value="AzlC"/>
    <property type="match status" value="1"/>
</dbReference>
<dbReference type="Proteomes" id="UP000278440">
    <property type="component" value="Unassembled WGS sequence"/>
</dbReference>
<evidence type="ECO:0000256" key="6">
    <source>
        <dbReference type="ARBA" id="ARBA00022989"/>
    </source>
</evidence>
<dbReference type="InterPro" id="IPR011606">
    <property type="entry name" value="Brnchd-chn_aa_trnsp_permease"/>
</dbReference>
<organism evidence="10 11">
    <name type="scientific">Terracoccus luteus</name>
    <dbReference type="NCBI Taxonomy" id="53356"/>
    <lineage>
        <taxon>Bacteria</taxon>
        <taxon>Bacillati</taxon>
        <taxon>Actinomycetota</taxon>
        <taxon>Actinomycetes</taxon>
        <taxon>Micrococcales</taxon>
        <taxon>Intrasporangiaceae</taxon>
        <taxon>Terracoccus</taxon>
    </lineage>
</organism>
<feature type="transmembrane region" description="Helical" evidence="9">
    <location>
        <begin position="202"/>
        <end position="220"/>
    </location>
</feature>
<gene>
    <name evidence="10" type="ORF">DFJ68_1035</name>
</gene>
<evidence type="ECO:0000256" key="4">
    <source>
        <dbReference type="ARBA" id="ARBA00022475"/>
    </source>
</evidence>
<keyword evidence="3" id="KW-0813">Transport</keyword>
<evidence type="ECO:0000313" key="10">
    <source>
        <dbReference type="EMBL" id="RKT77611.1"/>
    </source>
</evidence>
<accession>A0A495XSW3</accession>
<feature type="transmembrane region" description="Helical" evidence="9">
    <location>
        <begin position="35"/>
        <end position="55"/>
    </location>
</feature>
<dbReference type="EMBL" id="RBXT01000001">
    <property type="protein sequence ID" value="RKT77611.1"/>
    <property type="molecule type" value="Genomic_DNA"/>
</dbReference>
<dbReference type="PANTHER" id="PTHR34979">
    <property type="entry name" value="INNER MEMBRANE PROTEIN YGAZ"/>
    <property type="match status" value="1"/>
</dbReference>
<evidence type="ECO:0000256" key="7">
    <source>
        <dbReference type="ARBA" id="ARBA00023136"/>
    </source>
</evidence>
<keyword evidence="4" id="KW-1003">Cell membrane</keyword>
<dbReference type="GO" id="GO:0005886">
    <property type="term" value="C:plasma membrane"/>
    <property type="evidence" value="ECO:0007669"/>
    <property type="project" value="UniProtKB-SubCell"/>
</dbReference>
<keyword evidence="5 9" id="KW-0812">Transmembrane</keyword>